<dbReference type="InterPro" id="IPR052769">
    <property type="entry name" value="TPR_domain_protein"/>
</dbReference>
<dbReference type="EMBL" id="JACMRX010000003">
    <property type="protein sequence ID" value="KAF7993954.1"/>
    <property type="molecule type" value="Genomic_DNA"/>
</dbReference>
<protein>
    <recommendedName>
        <fullName evidence="5">Tetratricopeptide repeat protein 1</fullName>
    </recommendedName>
</protein>
<dbReference type="InterPro" id="IPR019734">
    <property type="entry name" value="TPR_rpt"/>
</dbReference>
<gene>
    <name evidence="3" type="ORF">HCN44_011223</name>
</gene>
<dbReference type="SUPFAM" id="SSF48452">
    <property type="entry name" value="TPR-like"/>
    <property type="match status" value="1"/>
</dbReference>
<name>A0A834XZC8_APHGI</name>
<evidence type="ECO:0000313" key="3">
    <source>
        <dbReference type="EMBL" id="KAF7993954.1"/>
    </source>
</evidence>
<keyword evidence="2" id="KW-0175">Coiled coil</keyword>
<reference evidence="3 4" key="1">
    <citation type="submission" date="2020-08" db="EMBL/GenBank/DDBJ databases">
        <title>Aphidius gifuensis genome sequencing and assembly.</title>
        <authorList>
            <person name="Du Z."/>
        </authorList>
    </citation>
    <scope>NUCLEOTIDE SEQUENCE [LARGE SCALE GENOMIC DNA]</scope>
    <source>
        <strain evidence="3">YNYX2018</strain>
        <tissue evidence="3">Adults</tissue>
    </source>
</reference>
<evidence type="ECO:0000313" key="4">
    <source>
        <dbReference type="Proteomes" id="UP000639338"/>
    </source>
</evidence>
<organism evidence="3 4">
    <name type="scientific">Aphidius gifuensis</name>
    <name type="common">Parasitoid wasp</name>
    <dbReference type="NCBI Taxonomy" id="684658"/>
    <lineage>
        <taxon>Eukaryota</taxon>
        <taxon>Metazoa</taxon>
        <taxon>Ecdysozoa</taxon>
        <taxon>Arthropoda</taxon>
        <taxon>Hexapoda</taxon>
        <taxon>Insecta</taxon>
        <taxon>Pterygota</taxon>
        <taxon>Neoptera</taxon>
        <taxon>Endopterygota</taxon>
        <taxon>Hymenoptera</taxon>
        <taxon>Apocrita</taxon>
        <taxon>Ichneumonoidea</taxon>
        <taxon>Braconidae</taxon>
        <taxon>Aphidiinae</taxon>
        <taxon>Aphidius</taxon>
    </lineage>
</organism>
<dbReference type="PROSITE" id="PS50005">
    <property type="entry name" value="TPR"/>
    <property type="match status" value="1"/>
</dbReference>
<keyword evidence="1" id="KW-0802">TPR repeat</keyword>
<dbReference type="AlphaFoldDB" id="A0A834XZC8"/>
<sequence length="274" mass="31744">MEEEKLKIPSNEEIIEEITRDLEGTCVKDEKQIIEDQDDKFYDVHDNLNEFDKHDDENLEYFDSVDEQKPELNHDNVDEEALKDRELNLSDDDKEKLRTEAEKLKNEGNNLFKLLNYDKAIETYTQGIQTCPLAFDNDRAILYANRAAAKSKCDKKTSAIDDCSKAIELNPKYLKAMLRRAQLYEQDDKLDEALADYQKVLEIDSSNWDALDATRRLPPKIQERNEKLKVEMMGKLKDLGNMILKPFGLSTNNFQMDQDPATGGYSVKFNQNNS</sequence>
<comment type="caution">
    <text evidence="3">The sequence shown here is derived from an EMBL/GenBank/DDBJ whole genome shotgun (WGS) entry which is preliminary data.</text>
</comment>
<dbReference type="InterPro" id="IPR011990">
    <property type="entry name" value="TPR-like_helical_dom_sf"/>
</dbReference>
<evidence type="ECO:0008006" key="5">
    <source>
        <dbReference type="Google" id="ProtNLM"/>
    </source>
</evidence>
<dbReference type="Pfam" id="PF13181">
    <property type="entry name" value="TPR_8"/>
    <property type="match status" value="1"/>
</dbReference>
<accession>A0A834XZC8</accession>
<dbReference type="Proteomes" id="UP000639338">
    <property type="component" value="Unassembled WGS sequence"/>
</dbReference>
<evidence type="ECO:0000256" key="2">
    <source>
        <dbReference type="SAM" id="Coils"/>
    </source>
</evidence>
<keyword evidence="4" id="KW-1185">Reference proteome</keyword>
<dbReference type="OrthoDB" id="1872379at2759"/>
<dbReference type="PANTHER" id="PTHR46014:SF1">
    <property type="entry name" value="TETRATRICOPEPTIDE REPEAT PROTEIN 1"/>
    <property type="match status" value="1"/>
</dbReference>
<proteinExistence type="predicted"/>
<dbReference type="SMART" id="SM00028">
    <property type="entry name" value="TPR"/>
    <property type="match status" value="3"/>
</dbReference>
<evidence type="ECO:0000256" key="1">
    <source>
        <dbReference type="PROSITE-ProRule" id="PRU00339"/>
    </source>
</evidence>
<dbReference type="Gene3D" id="1.25.40.10">
    <property type="entry name" value="Tetratricopeptide repeat domain"/>
    <property type="match status" value="1"/>
</dbReference>
<feature type="repeat" description="TPR" evidence="1">
    <location>
        <begin position="174"/>
        <end position="207"/>
    </location>
</feature>
<dbReference type="PANTHER" id="PTHR46014">
    <property type="entry name" value="TETRATRICOPEPTIDE REPEAT PROTEIN 1"/>
    <property type="match status" value="1"/>
</dbReference>
<feature type="coiled-coil region" evidence="2">
    <location>
        <begin position="87"/>
        <end position="114"/>
    </location>
</feature>